<protein>
    <submittedName>
        <fullName evidence="1">Uncharacterized protein</fullName>
    </submittedName>
</protein>
<evidence type="ECO:0000313" key="1">
    <source>
        <dbReference type="EMBL" id="ROT35667.1"/>
    </source>
</evidence>
<name>A0A3N2PMA8_SODAK</name>
<keyword evidence="2" id="KW-1185">Reference proteome</keyword>
<evidence type="ECO:0000313" key="2">
    <source>
        <dbReference type="Proteomes" id="UP000272025"/>
    </source>
</evidence>
<dbReference type="GeneID" id="39579314"/>
<dbReference type="RefSeq" id="XP_028463473.1">
    <property type="nucleotide sequence ID" value="XM_028610836.1"/>
</dbReference>
<gene>
    <name evidence="1" type="ORF">SODALDRAFT_329035</name>
</gene>
<dbReference type="EMBL" id="ML119061">
    <property type="protein sequence ID" value="ROT35667.1"/>
    <property type="molecule type" value="Genomic_DNA"/>
</dbReference>
<dbReference type="AlphaFoldDB" id="A0A3N2PMA8"/>
<sequence>MRSPLGSCLSSRTALTRLSLDQACALVPLVSPRLSFAFQELSCPLSSNWELSRPSPNFLPITITPLLLPTTGRFGDAFFNVPVWGYRPIYREPSQVPDPRYQIPHPAQPEFCLLLDPEIAAALVAFVVF</sequence>
<dbReference type="Proteomes" id="UP000272025">
    <property type="component" value="Unassembled WGS sequence"/>
</dbReference>
<reference evidence="1 2" key="1">
    <citation type="journal article" date="2018" name="Mol. Ecol.">
        <title>The obligate alkalophilic soda-lake fungus Sodiomyces alkalinus has shifted to a protein diet.</title>
        <authorList>
            <person name="Grum-Grzhimaylo A.A."/>
            <person name="Falkoski D.L."/>
            <person name="van den Heuvel J."/>
            <person name="Valero-Jimenez C.A."/>
            <person name="Min B."/>
            <person name="Choi I.G."/>
            <person name="Lipzen A."/>
            <person name="Daum C.G."/>
            <person name="Aanen D.K."/>
            <person name="Tsang A."/>
            <person name="Henrissat B."/>
            <person name="Bilanenko E.N."/>
            <person name="de Vries R.P."/>
            <person name="van Kan J.A.L."/>
            <person name="Grigoriev I.V."/>
            <person name="Debets A.J.M."/>
        </authorList>
    </citation>
    <scope>NUCLEOTIDE SEQUENCE [LARGE SCALE GENOMIC DNA]</scope>
    <source>
        <strain evidence="1 2">F11</strain>
    </source>
</reference>
<organism evidence="1 2">
    <name type="scientific">Sodiomyces alkalinus (strain CBS 110278 / VKM F-3762 / F11)</name>
    <name type="common">Alkaliphilic filamentous fungus</name>
    <dbReference type="NCBI Taxonomy" id="1314773"/>
    <lineage>
        <taxon>Eukaryota</taxon>
        <taxon>Fungi</taxon>
        <taxon>Dikarya</taxon>
        <taxon>Ascomycota</taxon>
        <taxon>Pezizomycotina</taxon>
        <taxon>Sordariomycetes</taxon>
        <taxon>Hypocreomycetidae</taxon>
        <taxon>Glomerellales</taxon>
        <taxon>Plectosphaerellaceae</taxon>
        <taxon>Sodiomyces</taxon>
    </lineage>
</organism>
<proteinExistence type="predicted"/>
<accession>A0A3N2PMA8</accession>